<comment type="caution">
    <text evidence="1">The sequence shown here is derived from an EMBL/GenBank/DDBJ whole genome shotgun (WGS) entry which is preliminary data.</text>
</comment>
<reference evidence="2" key="1">
    <citation type="submission" date="2016-04" db="EMBL/GenBank/DDBJ databases">
        <authorList>
            <person name="Chen L."/>
            <person name="Zhuang W."/>
            <person name="Wang G."/>
        </authorList>
    </citation>
    <scope>NUCLEOTIDE SEQUENCE [LARGE SCALE GENOMIC DNA]</scope>
    <source>
        <strain evidence="2">17621</strain>
    </source>
</reference>
<keyword evidence="2" id="KW-1185">Reference proteome</keyword>
<protein>
    <submittedName>
        <fullName evidence="1">Uncharacterized protein</fullName>
    </submittedName>
</protein>
<dbReference type="AlphaFoldDB" id="A0A1V9ESG4"/>
<name>A0A1V9ESG4_9BACT</name>
<proteinExistence type="predicted"/>
<dbReference type="EMBL" id="LVXG01000016">
    <property type="protein sequence ID" value="OQP49021.1"/>
    <property type="molecule type" value="Genomic_DNA"/>
</dbReference>
<gene>
    <name evidence="1" type="ORF">A4H97_29505</name>
</gene>
<evidence type="ECO:0000313" key="1">
    <source>
        <dbReference type="EMBL" id="OQP49021.1"/>
    </source>
</evidence>
<organism evidence="1 2">
    <name type="scientific">Niastella yeongjuensis</name>
    <dbReference type="NCBI Taxonomy" id="354355"/>
    <lineage>
        <taxon>Bacteria</taxon>
        <taxon>Pseudomonadati</taxon>
        <taxon>Bacteroidota</taxon>
        <taxon>Chitinophagia</taxon>
        <taxon>Chitinophagales</taxon>
        <taxon>Chitinophagaceae</taxon>
        <taxon>Niastella</taxon>
    </lineage>
</organism>
<accession>A0A1V9ESG4</accession>
<dbReference type="RefSeq" id="WP_081200512.1">
    <property type="nucleotide sequence ID" value="NZ_FOCZ01000008.1"/>
</dbReference>
<sequence>MEKLNCELVKRLDLVEYLAFLGHQAEKVRNGEKSFNSALIKGLFLQKAQPMYPPLRAEISFTLI</sequence>
<dbReference type="Proteomes" id="UP000192610">
    <property type="component" value="Unassembled WGS sequence"/>
</dbReference>
<evidence type="ECO:0000313" key="2">
    <source>
        <dbReference type="Proteomes" id="UP000192610"/>
    </source>
</evidence>